<feature type="domain" description="Thioredoxin" evidence="6">
    <location>
        <begin position="132"/>
        <end position="265"/>
    </location>
</feature>
<comment type="subcellular location">
    <subcellularLocation>
        <location evidence="1">Cell envelope</location>
    </subcellularLocation>
</comment>
<protein>
    <submittedName>
        <fullName evidence="7">TlpA disulfide reductase family protein</fullName>
    </submittedName>
</protein>
<keyword evidence="5" id="KW-0812">Transmembrane</keyword>
<keyword evidence="4" id="KW-0676">Redox-active center</keyword>
<dbReference type="PROSITE" id="PS00194">
    <property type="entry name" value="THIOREDOXIN_1"/>
    <property type="match status" value="1"/>
</dbReference>
<evidence type="ECO:0000313" key="8">
    <source>
        <dbReference type="Proteomes" id="UP001500074"/>
    </source>
</evidence>
<evidence type="ECO:0000313" key="7">
    <source>
        <dbReference type="EMBL" id="GAA5172341.1"/>
    </source>
</evidence>
<evidence type="ECO:0000256" key="5">
    <source>
        <dbReference type="SAM" id="Phobius"/>
    </source>
</evidence>
<dbReference type="InterPro" id="IPR013740">
    <property type="entry name" value="Redoxin"/>
</dbReference>
<dbReference type="SUPFAM" id="SSF52833">
    <property type="entry name" value="Thioredoxin-like"/>
    <property type="match status" value="1"/>
</dbReference>
<reference evidence="8" key="1">
    <citation type="journal article" date="2019" name="Int. J. Syst. Evol. Microbiol.">
        <title>The Global Catalogue of Microorganisms (GCM) 10K type strain sequencing project: providing services to taxonomists for standard genome sequencing and annotation.</title>
        <authorList>
            <consortium name="The Broad Institute Genomics Platform"/>
            <consortium name="The Broad Institute Genome Sequencing Center for Infectious Disease"/>
            <person name="Wu L."/>
            <person name="Ma J."/>
        </authorList>
    </citation>
    <scope>NUCLEOTIDE SEQUENCE [LARGE SCALE GENOMIC DNA]</scope>
    <source>
        <strain evidence="8">JCM 18472</strain>
    </source>
</reference>
<organism evidence="7 8">
    <name type="scientific">Modicisalibacter zincidurans</name>
    <dbReference type="NCBI Taxonomy" id="1178777"/>
    <lineage>
        <taxon>Bacteria</taxon>
        <taxon>Pseudomonadati</taxon>
        <taxon>Pseudomonadota</taxon>
        <taxon>Gammaproteobacteria</taxon>
        <taxon>Oceanospirillales</taxon>
        <taxon>Halomonadaceae</taxon>
        <taxon>Modicisalibacter</taxon>
    </lineage>
</organism>
<name>A0ABP9R7F4_9GAMM</name>
<evidence type="ECO:0000256" key="2">
    <source>
        <dbReference type="ARBA" id="ARBA00022748"/>
    </source>
</evidence>
<dbReference type="InterPro" id="IPR050553">
    <property type="entry name" value="Thioredoxin_ResA/DsbE_sf"/>
</dbReference>
<dbReference type="PROSITE" id="PS51352">
    <property type="entry name" value="THIOREDOXIN_2"/>
    <property type="match status" value="1"/>
</dbReference>
<accession>A0ABP9R7F4</accession>
<evidence type="ECO:0000256" key="3">
    <source>
        <dbReference type="ARBA" id="ARBA00023157"/>
    </source>
</evidence>
<keyword evidence="5" id="KW-1133">Transmembrane helix</keyword>
<dbReference type="Gene3D" id="3.40.30.10">
    <property type="entry name" value="Glutaredoxin"/>
    <property type="match status" value="1"/>
</dbReference>
<dbReference type="PANTHER" id="PTHR42852:SF6">
    <property type="entry name" value="THIOL:DISULFIDE INTERCHANGE PROTEIN DSBE"/>
    <property type="match status" value="1"/>
</dbReference>
<dbReference type="InterPro" id="IPR036249">
    <property type="entry name" value="Thioredoxin-like_sf"/>
</dbReference>
<evidence type="ECO:0000256" key="1">
    <source>
        <dbReference type="ARBA" id="ARBA00004196"/>
    </source>
</evidence>
<sequence length="265" mass="28708">MDAIALGPLLIALPRLYAFVSAGSLLLASALLLRLPATQRGRWFNGLLLAALLGARLGYVLLHADSYRAAPLDAFKLWQPGYLPLAGLLAGAAWTSWSLRRRPRQAVTAQGLLIVAAGLWAGLMAWQPLASEATLQRLPTITLDALDGDRVALAELADKPLLINLWASGCPACRRELALLAEAAQRGDVRVVTVNQGESLLEVARYLDRQALDLPLTLLDPRQRLTALSQAPGLPTTLFYSADGRLLTRHVGEFGRAQLDAWLDR</sequence>
<evidence type="ECO:0000259" key="6">
    <source>
        <dbReference type="PROSITE" id="PS51352"/>
    </source>
</evidence>
<dbReference type="EMBL" id="BAABKI010000010">
    <property type="protein sequence ID" value="GAA5172341.1"/>
    <property type="molecule type" value="Genomic_DNA"/>
</dbReference>
<dbReference type="Pfam" id="PF08534">
    <property type="entry name" value="Redoxin"/>
    <property type="match status" value="1"/>
</dbReference>
<keyword evidence="3" id="KW-1015">Disulfide bond</keyword>
<feature type="transmembrane region" description="Helical" evidence="5">
    <location>
        <begin position="16"/>
        <end position="36"/>
    </location>
</feature>
<feature type="transmembrane region" description="Helical" evidence="5">
    <location>
        <begin position="111"/>
        <end position="129"/>
    </location>
</feature>
<keyword evidence="5" id="KW-0472">Membrane</keyword>
<keyword evidence="2" id="KW-0201">Cytochrome c-type biogenesis</keyword>
<dbReference type="InterPro" id="IPR013766">
    <property type="entry name" value="Thioredoxin_domain"/>
</dbReference>
<feature type="transmembrane region" description="Helical" evidence="5">
    <location>
        <begin position="82"/>
        <end position="99"/>
    </location>
</feature>
<evidence type="ECO:0000256" key="4">
    <source>
        <dbReference type="ARBA" id="ARBA00023284"/>
    </source>
</evidence>
<proteinExistence type="predicted"/>
<gene>
    <name evidence="7" type="ORF">GCM10023342_08810</name>
</gene>
<dbReference type="InterPro" id="IPR017937">
    <property type="entry name" value="Thioredoxin_CS"/>
</dbReference>
<dbReference type="PANTHER" id="PTHR42852">
    <property type="entry name" value="THIOL:DISULFIDE INTERCHANGE PROTEIN DSBE"/>
    <property type="match status" value="1"/>
</dbReference>
<comment type="caution">
    <text evidence="7">The sequence shown here is derived from an EMBL/GenBank/DDBJ whole genome shotgun (WGS) entry which is preliminary data.</text>
</comment>
<dbReference type="CDD" id="cd02966">
    <property type="entry name" value="TlpA_like_family"/>
    <property type="match status" value="1"/>
</dbReference>
<dbReference type="Proteomes" id="UP001500074">
    <property type="component" value="Unassembled WGS sequence"/>
</dbReference>
<feature type="transmembrane region" description="Helical" evidence="5">
    <location>
        <begin position="43"/>
        <end position="62"/>
    </location>
</feature>
<keyword evidence="8" id="KW-1185">Reference proteome</keyword>
<dbReference type="RefSeq" id="WP_031382424.1">
    <property type="nucleotide sequence ID" value="NZ_BAABKI010000010.1"/>
</dbReference>